<dbReference type="AlphaFoldDB" id="A0A8K0RK05"/>
<gene>
    <name evidence="3" type="ORF">FB567DRAFT_556926</name>
</gene>
<proteinExistence type="predicted"/>
<feature type="region of interest" description="Disordered" evidence="1">
    <location>
        <begin position="218"/>
        <end position="265"/>
    </location>
</feature>
<dbReference type="SMART" id="SM00353">
    <property type="entry name" value="HLH"/>
    <property type="match status" value="1"/>
</dbReference>
<keyword evidence="4" id="KW-1185">Reference proteome</keyword>
<feature type="compositionally biased region" description="Low complexity" evidence="1">
    <location>
        <begin position="45"/>
        <end position="74"/>
    </location>
</feature>
<feature type="compositionally biased region" description="Acidic residues" evidence="1">
    <location>
        <begin position="242"/>
        <end position="258"/>
    </location>
</feature>
<feature type="compositionally biased region" description="Low complexity" evidence="1">
    <location>
        <begin position="24"/>
        <end position="38"/>
    </location>
</feature>
<feature type="compositionally biased region" description="Polar residues" evidence="1">
    <location>
        <begin position="350"/>
        <end position="361"/>
    </location>
</feature>
<dbReference type="SUPFAM" id="SSF47459">
    <property type="entry name" value="HLH, helix-loop-helix DNA-binding domain"/>
    <property type="match status" value="1"/>
</dbReference>
<dbReference type="GO" id="GO:0046983">
    <property type="term" value="F:protein dimerization activity"/>
    <property type="evidence" value="ECO:0007669"/>
    <property type="project" value="InterPro"/>
</dbReference>
<dbReference type="Pfam" id="PF00010">
    <property type="entry name" value="HLH"/>
    <property type="match status" value="1"/>
</dbReference>
<protein>
    <recommendedName>
        <fullName evidence="2">BHLH domain-containing protein</fullName>
    </recommendedName>
</protein>
<feature type="compositionally biased region" description="Polar residues" evidence="1">
    <location>
        <begin position="11"/>
        <end position="23"/>
    </location>
</feature>
<name>A0A8K0RK05_9PLEO</name>
<dbReference type="EMBL" id="JAGMVJ010000001">
    <property type="protein sequence ID" value="KAH7095914.1"/>
    <property type="molecule type" value="Genomic_DNA"/>
</dbReference>
<evidence type="ECO:0000313" key="4">
    <source>
        <dbReference type="Proteomes" id="UP000813461"/>
    </source>
</evidence>
<reference evidence="3" key="1">
    <citation type="journal article" date="2021" name="Nat. Commun.">
        <title>Genetic determinants of endophytism in the Arabidopsis root mycobiome.</title>
        <authorList>
            <person name="Mesny F."/>
            <person name="Miyauchi S."/>
            <person name="Thiergart T."/>
            <person name="Pickel B."/>
            <person name="Atanasova L."/>
            <person name="Karlsson M."/>
            <person name="Huettel B."/>
            <person name="Barry K.W."/>
            <person name="Haridas S."/>
            <person name="Chen C."/>
            <person name="Bauer D."/>
            <person name="Andreopoulos W."/>
            <person name="Pangilinan J."/>
            <person name="LaButti K."/>
            <person name="Riley R."/>
            <person name="Lipzen A."/>
            <person name="Clum A."/>
            <person name="Drula E."/>
            <person name="Henrissat B."/>
            <person name="Kohler A."/>
            <person name="Grigoriev I.V."/>
            <person name="Martin F.M."/>
            <person name="Hacquard S."/>
        </authorList>
    </citation>
    <scope>NUCLEOTIDE SEQUENCE</scope>
    <source>
        <strain evidence="3">MPI-SDFR-AT-0120</strain>
    </source>
</reference>
<feature type="region of interest" description="Disordered" evidence="1">
    <location>
        <begin position="1"/>
        <end position="168"/>
    </location>
</feature>
<comment type="caution">
    <text evidence="3">The sequence shown here is derived from an EMBL/GenBank/DDBJ whole genome shotgun (WGS) entry which is preliminary data.</text>
</comment>
<dbReference type="Proteomes" id="UP000813461">
    <property type="component" value="Unassembled WGS sequence"/>
</dbReference>
<feature type="compositionally biased region" description="Low complexity" evidence="1">
    <location>
        <begin position="326"/>
        <end position="340"/>
    </location>
</feature>
<dbReference type="InterPro" id="IPR011598">
    <property type="entry name" value="bHLH_dom"/>
</dbReference>
<dbReference type="Gene3D" id="4.10.280.10">
    <property type="entry name" value="Helix-loop-helix DNA-binding domain"/>
    <property type="match status" value="1"/>
</dbReference>
<dbReference type="PROSITE" id="PS50888">
    <property type="entry name" value="BHLH"/>
    <property type="match status" value="1"/>
</dbReference>
<feature type="compositionally biased region" description="Basic residues" evidence="1">
    <location>
        <begin position="154"/>
        <end position="168"/>
    </location>
</feature>
<evidence type="ECO:0000259" key="2">
    <source>
        <dbReference type="PROSITE" id="PS50888"/>
    </source>
</evidence>
<evidence type="ECO:0000256" key="1">
    <source>
        <dbReference type="SAM" id="MobiDB-lite"/>
    </source>
</evidence>
<feature type="region of interest" description="Disordered" evidence="1">
    <location>
        <begin position="284"/>
        <end position="377"/>
    </location>
</feature>
<evidence type="ECO:0000313" key="3">
    <source>
        <dbReference type="EMBL" id="KAH7095914.1"/>
    </source>
</evidence>
<dbReference type="PANTHER" id="PTHR46266">
    <property type="entry name" value="TRANSCRIPTION FACTOR TT8"/>
    <property type="match status" value="1"/>
</dbReference>
<dbReference type="OrthoDB" id="690068at2759"/>
<dbReference type="CDD" id="cd00083">
    <property type="entry name" value="bHLH_SF"/>
    <property type="match status" value="1"/>
</dbReference>
<organism evidence="3 4">
    <name type="scientific">Paraphoma chrysanthemicola</name>
    <dbReference type="NCBI Taxonomy" id="798071"/>
    <lineage>
        <taxon>Eukaryota</taxon>
        <taxon>Fungi</taxon>
        <taxon>Dikarya</taxon>
        <taxon>Ascomycota</taxon>
        <taxon>Pezizomycotina</taxon>
        <taxon>Dothideomycetes</taxon>
        <taxon>Pleosporomycetidae</taxon>
        <taxon>Pleosporales</taxon>
        <taxon>Pleosporineae</taxon>
        <taxon>Phaeosphaeriaceae</taxon>
        <taxon>Paraphoma</taxon>
    </lineage>
</organism>
<feature type="compositionally biased region" description="Polar residues" evidence="1">
    <location>
        <begin position="286"/>
        <end position="299"/>
    </location>
</feature>
<dbReference type="PANTHER" id="PTHR46266:SF4">
    <property type="entry name" value="TRANSCRIPTION FACTOR TT8"/>
    <property type="match status" value="1"/>
</dbReference>
<sequence length="429" mass="45869">MPRPNFPPTPTASLDITGKNSTNAPQLETALTLPPAALNGDRRSVASSSAPSDAASDSSYRPISPSSPVASSKSAHARKRSSTTAQQSIVTKDDYSLPPPPTRSRKIIQMKPKDNQDVSKAPAPAPQPKATAAAGTTTGTKRKQGGNTSAAGRKIARKTAHSLIERRRRSKMNEEFGVLKDMIPACRGQEMHKLAILQASIEYMRYLEQCVADLKNAHQSRRDSPSSVASELAPPPFRPSREDDDQEDEEDEDEDMEDATSPTHVESAVQISRYQFADASPAIQPSDRSVYSHSTTTSPAIMPHDHGRYSANPSPALRPSDPHHYSLTSSSIRSTVTSPSIHPSPAFSAHTPSATHFSNPFRNGPPSTGPVAAPGSSHGVASFLLTSPALGPMADREDAEATEALLMLNTDRRSWSGARGMSVKDLLSG</sequence>
<feature type="domain" description="BHLH" evidence="2">
    <location>
        <begin position="156"/>
        <end position="207"/>
    </location>
</feature>
<feature type="compositionally biased region" description="Pro residues" evidence="1">
    <location>
        <begin position="1"/>
        <end position="10"/>
    </location>
</feature>
<feature type="compositionally biased region" description="Low complexity" evidence="1">
    <location>
        <begin position="128"/>
        <end position="139"/>
    </location>
</feature>
<accession>A0A8K0RK05</accession>
<dbReference type="InterPro" id="IPR036638">
    <property type="entry name" value="HLH_DNA-bd_sf"/>
</dbReference>